<protein>
    <submittedName>
        <fullName evidence="2">CoA transferase</fullName>
    </submittedName>
</protein>
<feature type="compositionally biased region" description="Low complexity" evidence="1">
    <location>
        <begin position="1"/>
        <end position="13"/>
    </location>
</feature>
<dbReference type="InterPro" id="IPR003673">
    <property type="entry name" value="CoA-Trfase_fam_III"/>
</dbReference>
<keyword evidence="3" id="KW-1185">Reference proteome</keyword>
<organism evidence="2 3">
    <name type="scientific">Prauserella endophytica</name>
    <dbReference type="NCBI Taxonomy" id="1592324"/>
    <lineage>
        <taxon>Bacteria</taxon>
        <taxon>Bacillati</taxon>
        <taxon>Actinomycetota</taxon>
        <taxon>Actinomycetes</taxon>
        <taxon>Pseudonocardiales</taxon>
        <taxon>Pseudonocardiaceae</taxon>
        <taxon>Prauserella</taxon>
        <taxon>Prauserella coralliicola group</taxon>
    </lineage>
</organism>
<keyword evidence="2" id="KW-0808">Transferase</keyword>
<evidence type="ECO:0000313" key="2">
    <source>
        <dbReference type="EMBL" id="TKG60818.1"/>
    </source>
</evidence>
<dbReference type="Gene3D" id="3.30.1540.10">
    <property type="entry name" value="formyl-coa transferase, domain 3"/>
    <property type="match status" value="1"/>
</dbReference>
<dbReference type="InterPro" id="IPR023606">
    <property type="entry name" value="CoA-Trfase_III_dom_1_sf"/>
</dbReference>
<proteinExistence type="predicted"/>
<evidence type="ECO:0000313" key="3">
    <source>
        <dbReference type="Proteomes" id="UP000309992"/>
    </source>
</evidence>
<dbReference type="Gene3D" id="3.40.50.10540">
    <property type="entry name" value="Crotonobetainyl-coa:carnitine coa-transferase, domain 1"/>
    <property type="match status" value="1"/>
</dbReference>
<dbReference type="EMBL" id="SWMS01000034">
    <property type="protein sequence ID" value="TKG60818.1"/>
    <property type="molecule type" value="Genomic_DNA"/>
</dbReference>
<evidence type="ECO:0000256" key="1">
    <source>
        <dbReference type="SAM" id="MobiDB-lite"/>
    </source>
</evidence>
<dbReference type="PANTHER" id="PTHR48228:SF5">
    <property type="entry name" value="ALPHA-METHYLACYL-COA RACEMASE"/>
    <property type="match status" value="1"/>
</dbReference>
<dbReference type="Proteomes" id="UP000309992">
    <property type="component" value="Unassembled WGS sequence"/>
</dbReference>
<dbReference type="PANTHER" id="PTHR48228">
    <property type="entry name" value="SUCCINYL-COA--D-CITRAMALATE COA-TRANSFERASE"/>
    <property type="match status" value="1"/>
</dbReference>
<dbReference type="InterPro" id="IPR050509">
    <property type="entry name" value="CoA-transferase_III"/>
</dbReference>
<feature type="region of interest" description="Disordered" evidence="1">
    <location>
        <begin position="1"/>
        <end position="29"/>
    </location>
</feature>
<dbReference type="Pfam" id="PF02515">
    <property type="entry name" value="CoA_transf_3"/>
    <property type="match status" value="1"/>
</dbReference>
<dbReference type="InterPro" id="IPR044855">
    <property type="entry name" value="CoA-Trfase_III_dom3_sf"/>
</dbReference>
<dbReference type="GO" id="GO:0016740">
    <property type="term" value="F:transferase activity"/>
    <property type="evidence" value="ECO:0007669"/>
    <property type="project" value="UniProtKB-KW"/>
</dbReference>
<dbReference type="SUPFAM" id="SSF89796">
    <property type="entry name" value="CoA-transferase family III (CaiB/BaiF)"/>
    <property type="match status" value="1"/>
</dbReference>
<feature type="compositionally biased region" description="Basic residues" evidence="1">
    <location>
        <begin position="18"/>
        <end position="29"/>
    </location>
</feature>
<accession>A0ABY2RUB4</accession>
<name>A0ABY2RUB4_9PSEU</name>
<comment type="caution">
    <text evidence="2">The sequence shown here is derived from an EMBL/GenBank/DDBJ whole genome shotgun (WGS) entry which is preliminary data.</text>
</comment>
<gene>
    <name evidence="2" type="ORF">FCN18_34835</name>
</gene>
<reference evidence="2 3" key="1">
    <citation type="journal article" date="2015" name="Antonie Van Leeuwenhoek">
        <title>Prauserella endophytica sp. nov., an endophytic actinobacterium isolated from Tamarix taklamakanensis.</title>
        <authorList>
            <person name="Liu J.M."/>
            <person name="Habden X."/>
            <person name="Guo L."/>
            <person name="Tuo L."/>
            <person name="Jiang Z.K."/>
            <person name="Liu S.W."/>
            <person name="Liu X.F."/>
            <person name="Chen L."/>
            <person name="Li R.F."/>
            <person name="Zhang Y.Q."/>
            <person name="Sun C.H."/>
        </authorList>
    </citation>
    <scope>NUCLEOTIDE SEQUENCE [LARGE SCALE GENOMIC DNA]</scope>
    <source>
        <strain evidence="2 3">CGMCC 4.7182</strain>
    </source>
</reference>
<sequence>MQRQPVAGHRAAAGAGGAHRRRAKRAGRVRRRGDLHVACAGRHLTRLRRRPTRHRRWEIQLAEHGTRPDLSSGPLTGITVLDLTTASPGLYTSMILADMGAEVIKISAPGKARAKATSGPATEYRAVSPGHLDRNKKSIRLNLKKPAGKEVFLRLVEKADVVIEGFRPGVTKRLGIGFETLRAKNPGLIYAAMSGYGQDGPSALRPGHDLNYLAESGILSLLGPRGSTPSVPLNLVADLGAAAAHTVAGILLALFARERGHGGQLVDVSYVDSSIALLSATPTARAHFDGNPWVERGGDAMSGAFAYYGLYATADDELLSVGCLEPWFWTRFCEAIERPELAEFAFTPDHYSRGPNDDELRIRDEVAKILAGRTAREWLNHLAKYDLPVSPVRGLDEVARDPQTRHRGMFALTGDTPVERRLGIPIVLSETPGTIRSAPPVVDGDAEAILRGLGYSEEEARSLRGEIGLG</sequence>